<protein>
    <submittedName>
        <fullName evidence="2">Uncharacterized protein</fullName>
    </submittedName>
</protein>
<name>A0AAD5R1N6_PARTN</name>
<sequence>MFEVRAMSSVRGYVVKTMCSTLSRPCAERRHYPVLRVDVNDGGRLDDGQSVSSSRMLYCDGREAVLTEATQLRSLVPTTAELSSTRRCFPSTAVFKGTRNDNKTAGSLIADGISSDECFGFSIYRRKVPLTTSLGTSQIKVGHFSTRSEDDRSPESRFSVIHYVGEERTRRNGLPWQQTLLGCSAPTSTQGAQRETRLRRIPAHLANGLKLASDMECRSRRNRTRVQERLEVAQNSPVGDDEESDGDGEVLQKSRQSI</sequence>
<proteinExistence type="predicted"/>
<dbReference type="AlphaFoldDB" id="A0AAD5R1N6"/>
<comment type="caution">
    <text evidence="2">The sequence shown here is derived from an EMBL/GenBank/DDBJ whole genome shotgun (WGS) entry which is preliminary data.</text>
</comment>
<dbReference type="EMBL" id="JAHQIW010006047">
    <property type="protein sequence ID" value="KAJ1367935.1"/>
    <property type="molecule type" value="Genomic_DNA"/>
</dbReference>
<dbReference type="Proteomes" id="UP001196413">
    <property type="component" value="Unassembled WGS sequence"/>
</dbReference>
<feature type="region of interest" description="Disordered" evidence="1">
    <location>
        <begin position="219"/>
        <end position="258"/>
    </location>
</feature>
<evidence type="ECO:0000313" key="2">
    <source>
        <dbReference type="EMBL" id="KAJ1367935.1"/>
    </source>
</evidence>
<evidence type="ECO:0000256" key="1">
    <source>
        <dbReference type="SAM" id="MobiDB-lite"/>
    </source>
</evidence>
<accession>A0AAD5R1N6</accession>
<reference evidence="2" key="1">
    <citation type="submission" date="2021-06" db="EMBL/GenBank/DDBJ databases">
        <title>Parelaphostrongylus tenuis whole genome reference sequence.</title>
        <authorList>
            <person name="Garwood T.J."/>
            <person name="Larsen P.A."/>
            <person name="Fountain-Jones N.M."/>
            <person name="Garbe J.R."/>
            <person name="Macchietto M.G."/>
            <person name="Kania S.A."/>
            <person name="Gerhold R.W."/>
            <person name="Richards J.E."/>
            <person name="Wolf T.M."/>
        </authorList>
    </citation>
    <scope>NUCLEOTIDE SEQUENCE</scope>
    <source>
        <strain evidence="2">MNPRO001-30</strain>
        <tissue evidence="2">Meninges</tissue>
    </source>
</reference>
<evidence type="ECO:0000313" key="3">
    <source>
        <dbReference type="Proteomes" id="UP001196413"/>
    </source>
</evidence>
<feature type="compositionally biased region" description="Basic and acidic residues" evidence="1">
    <location>
        <begin position="219"/>
        <end position="231"/>
    </location>
</feature>
<feature type="compositionally biased region" description="Acidic residues" evidence="1">
    <location>
        <begin position="239"/>
        <end position="248"/>
    </location>
</feature>
<keyword evidence="3" id="KW-1185">Reference proteome</keyword>
<organism evidence="2 3">
    <name type="scientific">Parelaphostrongylus tenuis</name>
    <name type="common">Meningeal worm</name>
    <dbReference type="NCBI Taxonomy" id="148309"/>
    <lineage>
        <taxon>Eukaryota</taxon>
        <taxon>Metazoa</taxon>
        <taxon>Ecdysozoa</taxon>
        <taxon>Nematoda</taxon>
        <taxon>Chromadorea</taxon>
        <taxon>Rhabditida</taxon>
        <taxon>Rhabditina</taxon>
        <taxon>Rhabditomorpha</taxon>
        <taxon>Strongyloidea</taxon>
        <taxon>Metastrongylidae</taxon>
        <taxon>Parelaphostrongylus</taxon>
    </lineage>
</organism>
<gene>
    <name evidence="2" type="ORF">KIN20_028964</name>
</gene>